<protein>
    <submittedName>
        <fullName evidence="2">Uncharacterized protein</fullName>
    </submittedName>
</protein>
<sequence length="85" mass="9444">MKRLHFFRHKQALLRWVIFVVTTVAGVLFFSELGQFLVWQLIGVKVPGIELNIFPDSAAVLGQGLDTLGSAFVLDVTELTVEATQ</sequence>
<dbReference type="AlphaFoldDB" id="A0A2T3NBK5"/>
<accession>A0A2T3NBK5</accession>
<keyword evidence="1" id="KW-0812">Transmembrane</keyword>
<evidence type="ECO:0000256" key="1">
    <source>
        <dbReference type="SAM" id="Phobius"/>
    </source>
</evidence>
<proteinExistence type="predicted"/>
<gene>
    <name evidence="2" type="ORF">C9I98_24165</name>
</gene>
<feature type="transmembrane region" description="Helical" evidence="1">
    <location>
        <begin position="12"/>
        <end position="31"/>
    </location>
</feature>
<evidence type="ECO:0000313" key="3">
    <source>
        <dbReference type="Proteomes" id="UP000241771"/>
    </source>
</evidence>
<dbReference type="Proteomes" id="UP000241771">
    <property type="component" value="Unassembled WGS sequence"/>
</dbReference>
<dbReference type="RefSeq" id="WP_036818256.1">
    <property type="nucleotide sequence ID" value="NZ_JGVO01000136.1"/>
</dbReference>
<organism evidence="2 3">
    <name type="scientific">Photobacterium sanctipauli</name>
    <dbReference type="NCBI Taxonomy" id="1342794"/>
    <lineage>
        <taxon>Bacteria</taxon>
        <taxon>Pseudomonadati</taxon>
        <taxon>Pseudomonadota</taxon>
        <taxon>Gammaproteobacteria</taxon>
        <taxon>Vibrionales</taxon>
        <taxon>Vibrionaceae</taxon>
        <taxon>Photobacterium</taxon>
    </lineage>
</organism>
<evidence type="ECO:0000313" key="2">
    <source>
        <dbReference type="EMBL" id="PSW11347.1"/>
    </source>
</evidence>
<keyword evidence="3" id="KW-1185">Reference proteome</keyword>
<keyword evidence="1" id="KW-0472">Membrane</keyword>
<reference evidence="2 3" key="1">
    <citation type="submission" date="2018-01" db="EMBL/GenBank/DDBJ databases">
        <title>Whole genome sequencing of Histamine producing bacteria.</title>
        <authorList>
            <person name="Butler K."/>
        </authorList>
    </citation>
    <scope>NUCLEOTIDE SEQUENCE [LARGE SCALE GENOMIC DNA]</scope>
    <source>
        <strain evidence="2 3">DSM 100436</strain>
    </source>
</reference>
<name>A0A2T3NBK5_9GAMM</name>
<dbReference type="EMBL" id="PYMA01000024">
    <property type="protein sequence ID" value="PSW11347.1"/>
    <property type="molecule type" value="Genomic_DNA"/>
</dbReference>
<keyword evidence="1" id="KW-1133">Transmembrane helix</keyword>
<comment type="caution">
    <text evidence="2">The sequence shown here is derived from an EMBL/GenBank/DDBJ whole genome shotgun (WGS) entry which is preliminary data.</text>
</comment>
<dbReference type="OrthoDB" id="5830058at2"/>